<name>A0A9D7STN9_9BACT</name>
<feature type="transmembrane region" description="Helical" evidence="1">
    <location>
        <begin position="19"/>
        <end position="38"/>
    </location>
</feature>
<comment type="caution">
    <text evidence="2">The sequence shown here is derived from an EMBL/GenBank/DDBJ whole genome shotgun (WGS) entry which is preliminary data.</text>
</comment>
<keyword evidence="1" id="KW-1133">Transmembrane helix</keyword>
<feature type="transmembrane region" description="Helical" evidence="1">
    <location>
        <begin position="83"/>
        <end position="103"/>
    </location>
</feature>
<evidence type="ECO:0000313" key="2">
    <source>
        <dbReference type="EMBL" id="MBK9981545.1"/>
    </source>
</evidence>
<dbReference type="EMBL" id="JADKGY010000001">
    <property type="protein sequence ID" value="MBK9981545.1"/>
    <property type="molecule type" value="Genomic_DNA"/>
</dbReference>
<gene>
    <name evidence="2" type="ORF">IPP15_03825</name>
</gene>
<organism evidence="2 3">
    <name type="scientific">Candidatus Opimibacter skivensis</name>
    <dbReference type="NCBI Taxonomy" id="2982028"/>
    <lineage>
        <taxon>Bacteria</taxon>
        <taxon>Pseudomonadati</taxon>
        <taxon>Bacteroidota</taxon>
        <taxon>Saprospiria</taxon>
        <taxon>Saprospirales</taxon>
        <taxon>Saprospiraceae</taxon>
        <taxon>Candidatus Opimibacter</taxon>
    </lineage>
</organism>
<dbReference type="Proteomes" id="UP000808337">
    <property type="component" value="Unassembled WGS sequence"/>
</dbReference>
<dbReference type="AlphaFoldDB" id="A0A9D7STN9"/>
<evidence type="ECO:0000313" key="3">
    <source>
        <dbReference type="Proteomes" id="UP000808337"/>
    </source>
</evidence>
<feature type="transmembrane region" description="Helical" evidence="1">
    <location>
        <begin position="158"/>
        <end position="177"/>
    </location>
</feature>
<dbReference type="Pfam" id="PF04238">
    <property type="entry name" value="DUF420"/>
    <property type="match status" value="1"/>
</dbReference>
<dbReference type="InterPro" id="IPR007352">
    <property type="entry name" value="DUF420"/>
</dbReference>
<dbReference type="PANTHER" id="PTHR37692:SF1">
    <property type="entry name" value="DUF420 DOMAIN-CONTAINING PROTEIN"/>
    <property type="match status" value="1"/>
</dbReference>
<dbReference type="PANTHER" id="PTHR37692">
    <property type="entry name" value="HYPOTHETICAL MEMBRANE SPANNING PROTEIN"/>
    <property type="match status" value="1"/>
</dbReference>
<keyword evidence="1" id="KW-0472">Membrane</keyword>
<protein>
    <submittedName>
        <fullName evidence="2">DUF420 domain-containing protein</fullName>
    </submittedName>
</protein>
<proteinExistence type="predicted"/>
<feature type="transmembrane region" description="Helical" evidence="1">
    <location>
        <begin position="118"/>
        <end position="138"/>
    </location>
</feature>
<feature type="transmembrane region" description="Helical" evidence="1">
    <location>
        <begin position="50"/>
        <end position="71"/>
    </location>
</feature>
<accession>A0A9D7STN9</accession>
<evidence type="ECO:0000256" key="1">
    <source>
        <dbReference type="SAM" id="Phobius"/>
    </source>
</evidence>
<reference evidence="2 3" key="1">
    <citation type="submission" date="2020-10" db="EMBL/GenBank/DDBJ databases">
        <title>Connecting structure to function with the recovery of over 1000 high-quality activated sludge metagenome-assembled genomes encoding full-length rRNA genes using long-read sequencing.</title>
        <authorList>
            <person name="Singleton C.M."/>
            <person name="Petriglieri F."/>
            <person name="Kristensen J.M."/>
            <person name="Kirkegaard R.H."/>
            <person name="Michaelsen T.Y."/>
            <person name="Andersen M.H."/>
            <person name="Karst S.M."/>
            <person name="Dueholm M.S."/>
            <person name="Nielsen P.H."/>
            <person name="Albertsen M."/>
        </authorList>
    </citation>
    <scope>NUCLEOTIDE SEQUENCE [LARGE SCALE GENOMIC DNA]</scope>
    <source>
        <strain evidence="2">Ribe_18-Q3-R11-54_MAXAC.273</strain>
    </source>
</reference>
<keyword evidence="1" id="KW-0812">Transmembrane</keyword>
<sequence>MTETSTEERRNIRIKKLNVLAWIFTVIVWLLVGAMRQYKFQVGFDLSFLAGLNALFNTGVTLALIAALYFIKNKQIERHRKSIYVALFLSAGFLISYVVYHFTNEEIRFCNEGLIKTIYYFVLFSHIFLAGTSLPFILMTFIKGYMGDYVRHVKLSKWVYWVWLYVAITGPVVYFFLLPCR</sequence>